<proteinExistence type="predicted"/>
<dbReference type="AlphaFoldDB" id="A0A5B0KM92"/>
<evidence type="ECO:0000313" key="2">
    <source>
        <dbReference type="EMBL" id="KAA1053702.1"/>
    </source>
</evidence>
<name>A0A5B0KM92_9PROT</name>
<gene>
    <name evidence="2" type="ORF">FH063_002670</name>
</gene>
<sequence>MRAHAVCPLARPRGRKEKGARSPGDSRGIPRVSDAVVRVVRRRTGHGAVALALICPSFWQAACQHRHQGMRKGPERRISAVCAAPPPSTRDGNAGTGTRAFGSLRSKSGPKADNLCNASPPRY</sequence>
<dbReference type="Proteomes" id="UP000325333">
    <property type="component" value="Unassembled WGS sequence"/>
</dbReference>
<comment type="caution">
    <text evidence="2">The sequence shown here is derived from an EMBL/GenBank/DDBJ whole genome shotgun (WGS) entry which is preliminary data.</text>
</comment>
<dbReference type="EMBL" id="VEWN01000014">
    <property type="protein sequence ID" value="KAA1053702.1"/>
    <property type="molecule type" value="Genomic_DNA"/>
</dbReference>
<organism evidence="2 3">
    <name type="scientific">Azospirillum argentinense</name>
    <dbReference type="NCBI Taxonomy" id="2970906"/>
    <lineage>
        <taxon>Bacteria</taxon>
        <taxon>Pseudomonadati</taxon>
        <taxon>Pseudomonadota</taxon>
        <taxon>Alphaproteobacteria</taxon>
        <taxon>Rhodospirillales</taxon>
        <taxon>Azospirillaceae</taxon>
        <taxon>Azospirillum</taxon>
    </lineage>
</organism>
<evidence type="ECO:0000256" key="1">
    <source>
        <dbReference type="SAM" id="MobiDB-lite"/>
    </source>
</evidence>
<reference evidence="2 3" key="1">
    <citation type="submission" date="2019-07" db="EMBL/GenBank/DDBJ databases">
        <title>Genome sequencing of the stress-tolerant strain Azospirillum brasilense Az19.</title>
        <authorList>
            <person name="Maroniche G.A."/>
            <person name="Garcia J.E."/>
            <person name="Pagnussat L."/>
            <person name="Amenta M."/>
            <person name="Creus C.M."/>
        </authorList>
    </citation>
    <scope>NUCLEOTIDE SEQUENCE [LARGE SCALE GENOMIC DNA]</scope>
    <source>
        <strain evidence="2 3">Az19</strain>
    </source>
</reference>
<feature type="region of interest" description="Disordered" evidence="1">
    <location>
        <begin position="1"/>
        <end position="30"/>
    </location>
</feature>
<protein>
    <submittedName>
        <fullName evidence="2">Uncharacterized protein</fullName>
    </submittedName>
</protein>
<evidence type="ECO:0000313" key="3">
    <source>
        <dbReference type="Proteomes" id="UP000325333"/>
    </source>
</evidence>
<accession>A0A5B0KM92</accession>
<feature type="region of interest" description="Disordered" evidence="1">
    <location>
        <begin position="81"/>
        <end position="123"/>
    </location>
</feature>